<evidence type="ECO:0000313" key="4">
    <source>
        <dbReference type="EMBL" id="NXR47509.1"/>
    </source>
</evidence>
<proteinExistence type="predicted"/>
<dbReference type="InterPro" id="IPR036535">
    <property type="entry name" value="STAT_N_sf"/>
</dbReference>
<evidence type="ECO:0000256" key="2">
    <source>
        <dbReference type="SAM" id="MobiDB-lite"/>
    </source>
</evidence>
<organism evidence="4 5">
    <name type="scientific">Hippolais icterina</name>
    <name type="common">icterine warbler</name>
    <dbReference type="NCBI Taxonomy" id="68497"/>
    <lineage>
        <taxon>Eukaryota</taxon>
        <taxon>Metazoa</taxon>
        <taxon>Chordata</taxon>
        <taxon>Craniata</taxon>
        <taxon>Vertebrata</taxon>
        <taxon>Euteleostomi</taxon>
        <taxon>Archelosauria</taxon>
        <taxon>Archosauria</taxon>
        <taxon>Dinosauria</taxon>
        <taxon>Saurischia</taxon>
        <taxon>Theropoda</taxon>
        <taxon>Coelurosauria</taxon>
        <taxon>Aves</taxon>
        <taxon>Neognathae</taxon>
        <taxon>Neoaves</taxon>
        <taxon>Telluraves</taxon>
        <taxon>Australaves</taxon>
        <taxon>Passeriformes</taxon>
        <taxon>Sylvioidea</taxon>
        <taxon>Sylviidae</taxon>
        <taxon>Acrocephalinae</taxon>
        <taxon>Hippolais</taxon>
    </lineage>
</organism>
<dbReference type="Gene3D" id="1.10.532.10">
    <property type="entry name" value="STAT transcription factor, N-terminal domain"/>
    <property type="match status" value="1"/>
</dbReference>
<dbReference type="EMBL" id="VWYN01008299">
    <property type="protein sequence ID" value="NXR47509.1"/>
    <property type="molecule type" value="Genomic_DNA"/>
</dbReference>
<keyword evidence="1" id="KW-0727">SH2 domain</keyword>
<feature type="non-terminal residue" evidence="4">
    <location>
        <position position="1"/>
    </location>
</feature>
<protein>
    <submittedName>
        <fullName evidence="4">STAT3 protein</fullName>
    </submittedName>
</protein>
<feature type="compositionally biased region" description="Low complexity" evidence="2">
    <location>
        <begin position="21"/>
        <end position="32"/>
    </location>
</feature>
<dbReference type="Proteomes" id="UP000527178">
    <property type="component" value="Unassembled WGS sequence"/>
</dbReference>
<comment type="caution">
    <text evidence="4">The sequence shown here is derived from an EMBL/GenBank/DDBJ whole genome shotgun (WGS) entry which is preliminary data.</text>
</comment>
<evidence type="ECO:0000259" key="3">
    <source>
        <dbReference type="Pfam" id="PF02865"/>
    </source>
</evidence>
<dbReference type="Pfam" id="PF02865">
    <property type="entry name" value="STAT_int"/>
    <property type="match status" value="1"/>
</dbReference>
<dbReference type="AlphaFoldDB" id="A0A7L2LJI7"/>
<keyword evidence="5" id="KW-1185">Reference proteome</keyword>
<gene>
    <name evidence="4" type="primary">Stat3_0</name>
    <name evidence="4" type="ORF">HIPICT_R14832</name>
</gene>
<sequence>DPWGQPGLRHRRGTSGTTQDPAGVRGPPGAAGAEREQRDPRDHTGPSRRLPDPGSRGTLWTEEQRGDPREQLGLNESRETPGSSQDRAGAERPPGAEGPPGPALQAGTWGAAVPSRYPRLFLTLWSCRDPGERAGILGTPLTRCPPSMAQWQEVQNLANTYLEQVHQLYAGSALPMAVRQCLAAWIESQNWRQAAEPLSSHAPMLFHSLLVLL</sequence>
<reference evidence="4 5" key="1">
    <citation type="submission" date="2019-09" db="EMBL/GenBank/DDBJ databases">
        <title>Bird 10,000 Genomes (B10K) Project - Family phase.</title>
        <authorList>
            <person name="Zhang G."/>
        </authorList>
    </citation>
    <scope>NUCLEOTIDE SEQUENCE [LARGE SCALE GENOMIC DNA]</scope>
    <source>
        <strain evidence="4">B10K-DU-002-18</strain>
        <tissue evidence="4">Muscle</tissue>
    </source>
</reference>
<dbReference type="GO" id="GO:0003700">
    <property type="term" value="F:DNA-binding transcription factor activity"/>
    <property type="evidence" value="ECO:0007669"/>
    <property type="project" value="InterPro"/>
</dbReference>
<feature type="compositionally biased region" description="Basic and acidic residues" evidence="2">
    <location>
        <begin position="33"/>
        <end position="51"/>
    </location>
</feature>
<feature type="region of interest" description="Disordered" evidence="2">
    <location>
        <begin position="1"/>
        <end position="108"/>
    </location>
</feature>
<name>A0A7L2LJI7_9SYLV</name>
<feature type="non-terminal residue" evidence="4">
    <location>
        <position position="213"/>
    </location>
</feature>
<dbReference type="SUPFAM" id="SSF48092">
    <property type="entry name" value="Transcription factor STAT-4 N-domain"/>
    <property type="match status" value="1"/>
</dbReference>
<feature type="domain" description="STAT transcription factor protein interaction" evidence="3">
    <location>
        <begin position="149"/>
        <end position="211"/>
    </location>
</feature>
<dbReference type="GO" id="GO:0007165">
    <property type="term" value="P:signal transduction"/>
    <property type="evidence" value="ECO:0007669"/>
    <property type="project" value="InterPro"/>
</dbReference>
<dbReference type="InterPro" id="IPR001217">
    <property type="entry name" value="STAT"/>
</dbReference>
<dbReference type="PANTHER" id="PTHR11801">
    <property type="entry name" value="SIGNAL TRANSDUCER AND ACTIVATOR OF TRANSCRIPTION"/>
    <property type="match status" value="1"/>
</dbReference>
<dbReference type="InterPro" id="IPR013799">
    <property type="entry name" value="STAT_TF_prot_interaction"/>
</dbReference>
<evidence type="ECO:0000313" key="5">
    <source>
        <dbReference type="Proteomes" id="UP000527178"/>
    </source>
</evidence>
<accession>A0A7L2LJI7</accession>
<evidence type="ECO:0000256" key="1">
    <source>
        <dbReference type="ARBA" id="ARBA00022999"/>
    </source>
</evidence>